<evidence type="ECO:0000256" key="6">
    <source>
        <dbReference type="ARBA" id="ARBA00023284"/>
    </source>
</evidence>
<dbReference type="KEGG" id="pace:A6070_06950"/>
<dbReference type="Proteomes" id="UP000182264">
    <property type="component" value="Chromosome"/>
</dbReference>
<evidence type="ECO:0000256" key="2">
    <source>
        <dbReference type="ARBA" id="ARBA00009130"/>
    </source>
</evidence>
<feature type="domain" description="Rhodanese" evidence="7">
    <location>
        <begin position="478"/>
        <end position="566"/>
    </location>
</feature>
<dbReference type="CDD" id="cd00158">
    <property type="entry name" value="RHOD"/>
    <property type="match status" value="1"/>
</dbReference>
<dbReference type="AlphaFoldDB" id="A0A1L3GIS5"/>
<dbReference type="Pfam" id="PF07992">
    <property type="entry name" value="Pyr_redox_2"/>
    <property type="match status" value="1"/>
</dbReference>
<evidence type="ECO:0000256" key="5">
    <source>
        <dbReference type="ARBA" id="ARBA00023002"/>
    </source>
</evidence>
<dbReference type="PROSITE" id="PS50206">
    <property type="entry name" value="RHODANESE_3"/>
    <property type="match status" value="1"/>
</dbReference>
<evidence type="ECO:0000259" key="7">
    <source>
        <dbReference type="PROSITE" id="PS50206"/>
    </source>
</evidence>
<evidence type="ECO:0000313" key="9">
    <source>
        <dbReference type="Proteomes" id="UP000182264"/>
    </source>
</evidence>
<gene>
    <name evidence="8" type="ORF">A7E75_12935</name>
</gene>
<dbReference type="InterPro" id="IPR001763">
    <property type="entry name" value="Rhodanese-like_dom"/>
</dbReference>
<dbReference type="PANTHER" id="PTHR43429:SF1">
    <property type="entry name" value="NAD(P)H SULFUR OXIDOREDUCTASE (COA-DEPENDENT)"/>
    <property type="match status" value="1"/>
</dbReference>
<keyword evidence="4" id="KW-0274">FAD</keyword>
<dbReference type="Pfam" id="PF02852">
    <property type="entry name" value="Pyr_redox_dim"/>
    <property type="match status" value="1"/>
</dbReference>
<dbReference type="SUPFAM" id="SSF55424">
    <property type="entry name" value="FAD/NAD-linked reductases, dimerisation (C-terminal) domain"/>
    <property type="match status" value="1"/>
</dbReference>
<evidence type="ECO:0000256" key="4">
    <source>
        <dbReference type="ARBA" id="ARBA00022827"/>
    </source>
</evidence>
<evidence type="ECO:0000256" key="1">
    <source>
        <dbReference type="ARBA" id="ARBA00001974"/>
    </source>
</evidence>
<dbReference type="Pfam" id="PF00581">
    <property type="entry name" value="Rhodanese"/>
    <property type="match status" value="1"/>
</dbReference>
<dbReference type="EMBL" id="CP015518">
    <property type="protein sequence ID" value="APG25814.1"/>
    <property type="molecule type" value="Genomic_DNA"/>
</dbReference>
<dbReference type="InterPro" id="IPR023753">
    <property type="entry name" value="FAD/NAD-binding_dom"/>
</dbReference>
<dbReference type="Gene3D" id="3.50.50.60">
    <property type="entry name" value="FAD/NAD(P)-binding domain"/>
    <property type="match status" value="2"/>
</dbReference>
<keyword evidence="3" id="KW-0285">Flavoprotein</keyword>
<dbReference type="InterPro" id="IPR004099">
    <property type="entry name" value="Pyr_nucl-diS_OxRdtase_dimer"/>
</dbReference>
<dbReference type="SUPFAM" id="SSF51905">
    <property type="entry name" value="FAD/NAD(P)-binding domain"/>
    <property type="match status" value="1"/>
</dbReference>
<reference evidence="8 9" key="1">
    <citation type="journal article" date="2017" name="Genome Announc.">
        <title>Complete Genome Sequences of Two Acetylene-Fermenting Pelobacter acetylenicus Strains.</title>
        <authorList>
            <person name="Sutton J.M."/>
            <person name="Baesman S.M."/>
            <person name="Fierst J.L."/>
            <person name="Poret-Peterson A.T."/>
            <person name="Oremland R.S."/>
            <person name="Dunlap D.S."/>
            <person name="Akob D.M."/>
        </authorList>
    </citation>
    <scope>NUCLEOTIDE SEQUENCE [LARGE SCALE GENOMIC DNA]</scope>
    <source>
        <strain evidence="8 9">DSM 3247</strain>
    </source>
</reference>
<dbReference type="OrthoDB" id="9769238at2"/>
<accession>A0A1L3GIS5</accession>
<protein>
    <submittedName>
        <fullName evidence="8">Pyridine nucleotide-disulfide oxidoreductase</fullName>
    </submittedName>
</protein>
<comment type="similarity">
    <text evidence="2">Belongs to the class-III pyridine nucleotide-disulfide oxidoreductase family.</text>
</comment>
<dbReference type="SMART" id="SM00450">
    <property type="entry name" value="RHOD"/>
    <property type="match status" value="1"/>
</dbReference>
<comment type="cofactor">
    <cofactor evidence="1">
        <name>FAD</name>
        <dbReference type="ChEBI" id="CHEBI:57692"/>
    </cofactor>
</comment>
<dbReference type="InterPro" id="IPR036188">
    <property type="entry name" value="FAD/NAD-bd_sf"/>
</dbReference>
<organism evidence="8 9">
    <name type="scientific">Syntrophotalea acetylenica</name>
    <name type="common">Pelobacter acetylenicus</name>
    <dbReference type="NCBI Taxonomy" id="29542"/>
    <lineage>
        <taxon>Bacteria</taxon>
        <taxon>Pseudomonadati</taxon>
        <taxon>Thermodesulfobacteriota</taxon>
        <taxon>Desulfuromonadia</taxon>
        <taxon>Desulfuromonadales</taxon>
        <taxon>Syntrophotaleaceae</taxon>
        <taxon>Syntrophotalea</taxon>
    </lineage>
</organism>
<evidence type="ECO:0000256" key="3">
    <source>
        <dbReference type="ARBA" id="ARBA00022630"/>
    </source>
</evidence>
<sequence length="566" mass="61141">MKERKRIVVIGGSAAGPKAAARAKRLDPDAEVTIIQKAPEMSMASCGYPYYVGGVFDNRNALLSTPYGEVRDPHFFVHTKGVKARTLTEAVSIDREGRTVRCRDLHSGDLDDVPYDKLILATGARPRKPPIPGVDLVGVTTLQSMKDADFLRRIRDDKSITKAVVIGGGLIGIETCEALQLSGIDITVIEMLPQILMFLDWELAKILENHVRSNAANVITDVKVAGFVGENGQLTGVKLENGTELPCHLAVLAIGVIPNTDLARDAGLDIGQTGGIAVDDFMQTSDPHIYAVGDCVELVHRITGKKTRAPFGDLANLEGRVAGENAVLGNQVTFPGTLHTGICKVFDFSAGSTGLSELRARQEGYENVVTVINASLDKPEFMGAKLLISKMVVDGNTGKILGVQCVGPGDVAKQIATAAMALHGKLTVADVVNADLPYAPPFSLPIDHFIATAHLMENKLKGRLKSMSPIELKKNLDAGKDPFILDVRTPDEFEAVRIGIGETLIPIGELRHRFEDLPEDRDREIVCFCKISLRGYEAALVLESAGWRNVKVLEGGVMAWPFGREK</sequence>
<dbReference type="RefSeq" id="WP_072287656.1">
    <property type="nucleotide sequence ID" value="NZ_CP015455.1"/>
</dbReference>
<dbReference type="InterPro" id="IPR050260">
    <property type="entry name" value="FAD-bd_OxRdtase"/>
</dbReference>
<dbReference type="Gene3D" id="3.40.250.10">
    <property type="entry name" value="Rhodanese-like domain"/>
    <property type="match status" value="1"/>
</dbReference>
<name>A0A1L3GIS5_SYNAC</name>
<keyword evidence="5" id="KW-0560">Oxidoreductase</keyword>
<dbReference type="PRINTS" id="PR00368">
    <property type="entry name" value="FADPNR"/>
</dbReference>
<dbReference type="InterPro" id="IPR016156">
    <property type="entry name" value="FAD/NAD-linked_Rdtase_dimer_sf"/>
</dbReference>
<proteinExistence type="inferred from homology"/>
<dbReference type="PRINTS" id="PR00411">
    <property type="entry name" value="PNDRDTASEI"/>
</dbReference>
<evidence type="ECO:0000313" key="8">
    <source>
        <dbReference type="EMBL" id="APG25814.1"/>
    </source>
</evidence>
<keyword evidence="6" id="KW-0676">Redox-active center</keyword>
<dbReference type="STRING" id="29542.A6070_06950"/>
<keyword evidence="9" id="KW-1185">Reference proteome</keyword>
<dbReference type="PANTHER" id="PTHR43429">
    <property type="entry name" value="PYRIDINE NUCLEOTIDE-DISULFIDE OXIDOREDUCTASE DOMAIN-CONTAINING"/>
    <property type="match status" value="1"/>
</dbReference>
<dbReference type="GO" id="GO:0016491">
    <property type="term" value="F:oxidoreductase activity"/>
    <property type="evidence" value="ECO:0007669"/>
    <property type="project" value="UniProtKB-KW"/>
</dbReference>
<dbReference type="InterPro" id="IPR036873">
    <property type="entry name" value="Rhodanese-like_dom_sf"/>
</dbReference>
<dbReference type="SUPFAM" id="SSF52821">
    <property type="entry name" value="Rhodanese/Cell cycle control phosphatase"/>
    <property type="match status" value="1"/>
</dbReference>